<dbReference type="PROSITE" id="PS51186">
    <property type="entry name" value="GNAT"/>
    <property type="match status" value="1"/>
</dbReference>
<dbReference type="SUPFAM" id="SSF55729">
    <property type="entry name" value="Acyl-CoA N-acyltransferases (Nat)"/>
    <property type="match status" value="1"/>
</dbReference>
<accession>A0ABW8YNQ7</accession>
<dbReference type="PROSITE" id="PS51257">
    <property type="entry name" value="PROKAR_LIPOPROTEIN"/>
    <property type="match status" value="1"/>
</dbReference>
<sequence>MLHFRRPVATDGPAITALIAACPPLDRNSAYCNLIQCTHFADHCVVAERNGRVAGWVSGHRPPSDPDAFFVWQVAVAAEARGQRLARRMIDTLLMHPAQRGVTHLITTVTDDNAASWALFHSLARDHGADLERSVAFDREAHFAGAHATEFQARIGPLNKDKMQEEQGLS</sequence>
<organism evidence="10 11">
    <name type="scientific">Sphingomonas plantiphila</name>
    <dbReference type="NCBI Taxonomy" id="3163295"/>
    <lineage>
        <taxon>Bacteria</taxon>
        <taxon>Pseudomonadati</taxon>
        <taxon>Pseudomonadota</taxon>
        <taxon>Alphaproteobacteria</taxon>
        <taxon>Sphingomonadales</taxon>
        <taxon>Sphingomonadaceae</taxon>
        <taxon>Sphingomonas</taxon>
    </lineage>
</organism>
<evidence type="ECO:0000256" key="4">
    <source>
        <dbReference type="ARBA" id="ARBA00017935"/>
    </source>
</evidence>
<evidence type="ECO:0000313" key="11">
    <source>
        <dbReference type="Proteomes" id="UP001629244"/>
    </source>
</evidence>
<dbReference type="Pfam" id="PF00583">
    <property type="entry name" value="Acetyltransf_1"/>
    <property type="match status" value="1"/>
</dbReference>
<dbReference type="EC" id="2.3.1.178" evidence="3 8"/>
<comment type="function">
    <text evidence="8">Catalyzes the acetylation of L-2,4-diaminobutyrate (DABA) to gamma-N-acetyl-alpha,gamma-diaminobutyric acid (ADABA) with acetyl coenzyme A.</text>
</comment>
<dbReference type="InterPro" id="IPR016181">
    <property type="entry name" value="Acyl_CoA_acyltransferase"/>
</dbReference>
<dbReference type="EMBL" id="JBELQC010000002">
    <property type="protein sequence ID" value="MFL9841748.1"/>
    <property type="molecule type" value="Genomic_DNA"/>
</dbReference>
<dbReference type="Proteomes" id="UP001629244">
    <property type="component" value="Unassembled WGS sequence"/>
</dbReference>
<reference evidence="10 11" key="1">
    <citation type="submission" date="2024-06" db="EMBL/GenBank/DDBJ databases">
        <authorList>
            <person name="Kaempfer P."/>
            <person name="Viver T."/>
        </authorList>
    </citation>
    <scope>NUCLEOTIDE SEQUENCE [LARGE SCALE GENOMIC DNA]</scope>
    <source>
        <strain evidence="10 11">ST-64</strain>
    </source>
</reference>
<dbReference type="InterPro" id="IPR012772">
    <property type="entry name" value="Ectoine_EctA"/>
</dbReference>
<dbReference type="Gene3D" id="3.40.630.30">
    <property type="match status" value="1"/>
</dbReference>
<comment type="similarity">
    <text evidence="2 8">Belongs to the acetyltransferase family. EctA subfamily.</text>
</comment>
<evidence type="ECO:0000256" key="2">
    <source>
        <dbReference type="ARBA" id="ARBA00010712"/>
    </source>
</evidence>
<dbReference type="CDD" id="cd04301">
    <property type="entry name" value="NAT_SF"/>
    <property type="match status" value="1"/>
</dbReference>
<dbReference type="InterPro" id="IPR000182">
    <property type="entry name" value="GNAT_dom"/>
</dbReference>
<proteinExistence type="inferred from homology"/>
<evidence type="ECO:0000256" key="8">
    <source>
        <dbReference type="RuleBase" id="RU365045"/>
    </source>
</evidence>
<dbReference type="InterPro" id="IPR050832">
    <property type="entry name" value="Bact_Acetyltransf"/>
</dbReference>
<name>A0ABW8YNQ7_9SPHN</name>
<evidence type="ECO:0000259" key="9">
    <source>
        <dbReference type="PROSITE" id="PS51186"/>
    </source>
</evidence>
<evidence type="ECO:0000313" key="10">
    <source>
        <dbReference type="EMBL" id="MFL9841748.1"/>
    </source>
</evidence>
<protein>
    <recommendedName>
        <fullName evidence="4 8">L-2,4-diaminobutyric acid acetyltransferase</fullName>
        <shortName evidence="8">DABA acetyltransferase</shortName>
        <ecNumber evidence="3 8">2.3.1.178</ecNumber>
    </recommendedName>
</protein>
<dbReference type="NCBIfam" id="TIGR02406">
    <property type="entry name" value="ectoine_EctA"/>
    <property type="match status" value="1"/>
</dbReference>
<dbReference type="PANTHER" id="PTHR43877">
    <property type="entry name" value="AMINOALKYLPHOSPHONATE N-ACETYLTRANSFERASE-RELATED-RELATED"/>
    <property type="match status" value="1"/>
</dbReference>
<evidence type="ECO:0000256" key="1">
    <source>
        <dbReference type="ARBA" id="ARBA00004978"/>
    </source>
</evidence>
<comment type="catalytic activity">
    <reaction evidence="7 8">
        <text>L-2,4-diaminobutanoate + acetyl-CoA = (2S)-4-acetamido-2-aminobutanoate + CoA + H(+)</text>
        <dbReference type="Rhea" id="RHEA:16901"/>
        <dbReference type="ChEBI" id="CHEBI:15378"/>
        <dbReference type="ChEBI" id="CHEBI:57287"/>
        <dbReference type="ChEBI" id="CHEBI:57288"/>
        <dbReference type="ChEBI" id="CHEBI:58761"/>
        <dbReference type="ChEBI" id="CHEBI:58929"/>
        <dbReference type="EC" id="2.3.1.178"/>
    </reaction>
</comment>
<keyword evidence="6 8" id="KW-0012">Acyltransferase</keyword>
<dbReference type="RefSeq" id="WP_408078747.1">
    <property type="nucleotide sequence ID" value="NZ_JBELQC010000002.1"/>
</dbReference>
<evidence type="ECO:0000256" key="7">
    <source>
        <dbReference type="ARBA" id="ARBA00048924"/>
    </source>
</evidence>
<keyword evidence="11" id="KW-1185">Reference proteome</keyword>
<evidence type="ECO:0000256" key="6">
    <source>
        <dbReference type="ARBA" id="ARBA00023315"/>
    </source>
</evidence>
<feature type="domain" description="N-acetyltransferase" evidence="9">
    <location>
        <begin position="2"/>
        <end position="150"/>
    </location>
</feature>
<comment type="pathway">
    <text evidence="1 8">Amine and polyamine biosynthesis; ectoine biosynthesis; L-ectoine from L-aspartate 4-semialdehyde: step 2/3.</text>
</comment>
<evidence type="ECO:0000256" key="3">
    <source>
        <dbReference type="ARBA" id="ARBA00012355"/>
    </source>
</evidence>
<comment type="caution">
    <text evidence="10">The sequence shown here is derived from an EMBL/GenBank/DDBJ whole genome shotgun (WGS) entry which is preliminary data.</text>
</comment>
<evidence type="ECO:0000256" key="5">
    <source>
        <dbReference type="ARBA" id="ARBA00022679"/>
    </source>
</evidence>
<dbReference type="GO" id="GO:0033816">
    <property type="term" value="F:diaminobutyrate acetyltransferase activity"/>
    <property type="evidence" value="ECO:0007669"/>
    <property type="project" value="UniProtKB-EC"/>
</dbReference>
<keyword evidence="5 8" id="KW-0808">Transferase</keyword>
<gene>
    <name evidence="8 10" type="primary">ectA</name>
    <name evidence="10" type="ORF">ABS767_12300</name>
</gene>